<dbReference type="InterPro" id="IPR010982">
    <property type="entry name" value="Lambda_DNA-bd_dom_sf"/>
</dbReference>
<protein>
    <recommendedName>
        <fullName evidence="1">Bacteriophage CI repressor N-terminal domain-containing protein</fullName>
    </recommendedName>
</protein>
<dbReference type="InterPro" id="IPR010744">
    <property type="entry name" value="Phage_CI_N"/>
</dbReference>
<dbReference type="GO" id="GO:0045892">
    <property type="term" value="P:negative regulation of DNA-templated transcription"/>
    <property type="evidence" value="ECO:0007669"/>
    <property type="project" value="InterPro"/>
</dbReference>
<proteinExistence type="predicted"/>
<comment type="caution">
    <text evidence="2">The sequence shown here is derived from an EMBL/GenBank/DDBJ whole genome shotgun (WGS) entry which is preliminary data.</text>
</comment>
<evidence type="ECO:0000259" key="1">
    <source>
        <dbReference type="Pfam" id="PF07022"/>
    </source>
</evidence>
<dbReference type="Gene3D" id="1.10.260.40">
    <property type="entry name" value="lambda repressor-like DNA-binding domains"/>
    <property type="match status" value="1"/>
</dbReference>
<organism evidence="2 3">
    <name type="scientific">Pelomonas aquatica</name>
    <dbReference type="NCBI Taxonomy" id="431058"/>
    <lineage>
        <taxon>Bacteria</taxon>
        <taxon>Pseudomonadati</taxon>
        <taxon>Pseudomonadota</taxon>
        <taxon>Betaproteobacteria</taxon>
        <taxon>Burkholderiales</taxon>
        <taxon>Sphaerotilaceae</taxon>
        <taxon>Roseateles</taxon>
    </lineage>
</organism>
<dbReference type="EMBL" id="SGUG01000003">
    <property type="protein sequence ID" value="MDG0861350.1"/>
    <property type="molecule type" value="Genomic_DNA"/>
</dbReference>
<evidence type="ECO:0000313" key="2">
    <source>
        <dbReference type="EMBL" id="MDG0861350.1"/>
    </source>
</evidence>
<gene>
    <name evidence="2" type="ORF">EXJ73_02530</name>
</gene>
<dbReference type="Pfam" id="PF07022">
    <property type="entry name" value="Phage_CI_repr"/>
    <property type="match status" value="1"/>
</dbReference>
<dbReference type="AlphaFoldDB" id="A0A9X4LD60"/>
<feature type="domain" description="Bacteriophage CI repressor N-terminal" evidence="1">
    <location>
        <begin position="8"/>
        <end position="49"/>
    </location>
</feature>
<dbReference type="Proteomes" id="UP001152766">
    <property type="component" value="Unassembled WGS sequence"/>
</dbReference>
<accession>A0A9X4LD60</accession>
<dbReference type="GO" id="GO:0003677">
    <property type="term" value="F:DNA binding"/>
    <property type="evidence" value="ECO:0007669"/>
    <property type="project" value="InterPro"/>
</dbReference>
<keyword evidence="3" id="KW-1185">Reference proteome</keyword>
<dbReference type="RefSeq" id="WP_268147117.1">
    <property type="nucleotide sequence ID" value="NZ_JAPPUW010000002.1"/>
</dbReference>
<name>A0A9X4LD60_9BURK</name>
<evidence type="ECO:0000313" key="3">
    <source>
        <dbReference type="Proteomes" id="UP001152766"/>
    </source>
</evidence>
<reference evidence="2" key="1">
    <citation type="submission" date="2019-02" db="EMBL/GenBank/DDBJ databases">
        <title>Draft genome of the type strain Pelomonas aquatica CCUG 52575T.</title>
        <authorList>
            <person name="Gomila M."/>
            <person name="Lalucat J."/>
        </authorList>
    </citation>
    <scope>NUCLEOTIDE SEQUENCE</scope>
    <source>
        <strain evidence="2">CCUG 52575</strain>
    </source>
</reference>
<sequence>MDSFSFQLDRLKQALGVKEDQEVASALGLSRAALSERKRRGSFPVDKLKVLAAQRPDEVNVDFVLNGPGIDSDVGRPVTQLVESKRGRFAPPLDAAHLSRVIESVQREASERGVELDTNGLAVVAGGVYNTQPVGAEPNQALVRAMLDVYLQTQAASRRAEAKGH</sequence>